<comment type="caution">
    <text evidence="6">The sequence shown here is derived from an EMBL/GenBank/DDBJ whole genome shotgun (WGS) entry which is preliminary data.</text>
</comment>
<keyword evidence="3" id="KW-0862">Zinc</keyword>
<evidence type="ECO:0000259" key="5">
    <source>
        <dbReference type="PROSITE" id="PS50178"/>
    </source>
</evidence>
<evidence type="ECO:0000256" key="2">
    <source>
        <dbReference type="ARBA" id="ARBA00022771"/>
    </source>
</evidence>
<dbReference type="PANTHER" id="PTHR46603">
    <property type="entry name" value="ABSCISSION/NOCUT CHECKPOINT REGULATOR"/>
    <property type="match status" value="1"/>
</dbReference>
<sequence>MDNRCYCCASKFSLFKKEIGCKSCRRSFCSSCLTFSAVVPRCGNNPQKVCKQCYTDLSSTESKPTADKWSPAENYTKSVYSI</sequence>
<dbReference type="InterPro" id="IPR000306">
    <property type="entry name" value="Znf_FYVE"/>
</dbReference>
<dbReference type="Gene3D" id="3.30.40.10">
    <property type="entry name" value="Zinc/RING finger domain, C3HC4 (zinc finger)"/>
    <property type="match status" value="1"/>
</dbReference>
<reference evidence="6" key="1">
    <citation type="journal article" date="2004" name="Nature">
        <title>Genome duplication in the teleost fish Tetraodon nigroviridis reveals the early vertebrate proto-karyotype.</title>
        <authorList>
            <person name="Jaillon O."/>
            <person name="Aury J.-M."/>
            <person name="Brunet F."/>
            <person name="Petit J.-L."/>
            <person name="Stange-Thomann N."/>
            <person name="Mauceli E."/>
            <person name="Bouneau L."/>
            <person name="Fischer C."/>
            <person name="Ozouf-Costaz C."/>
            <person name="Bernot A."/>
            <person name="Nicaud S."/>
            <person name="Jaffe D."/>
            <person name="Fisher S."/>
            <person name="Lutfalla G."/>
            <person name="Dossat C."/>
            <person name="Segurens B."/>
            <person name="Dasilva C."/>
            <person name="Salanoubat M."/>
            <person name="Levy M."/>
            <person name="Boudet N."/>
            <person name="Castellano S."/>
            <person name="Anthouard V."/>
            <person name="Jubin C."/>
            <person name="Castelli V."/>
            <person name="Katinka M."/>
            <person name="Vacherie B."/>
            <person name="Biemont C."/>
            <person name="Skalli Z."/>
            <person name="Cattolico L."/>
            <person name="Poulain J."/>
            <person name="De Berardinis V."/>
            <person name="Cruaud C."/>
            <person name="Duprat S."/>
            <person name="Brottier P."/>
            <person name="Coutanceau J.-P."/>
            <person name="Gouzy J."/>
            <person name="Parra G."/>
            <person name="Lardier G."/>
            <person name="Chapple C."/>
            <person name="McKernan K.J."/>
            <person name="McEwan P."/>
            <person name="Bosak S."/>
            <person name="Kellis M."/>
            <person name="Volff J.-N."/>
            <person name="Guigo R."/>
            <person name="Zody M.C."/>
            <person name="Mesirov J."/>
            <person name="Lindblad-Toh K."/>
            <person name="Birren B."/>
            <person name="Nusbaum C."/>
            <person name="Kahn D."/>
            <person name="Robinson-Rechavi M."/>
            <person name="Laudet V."/>
            <person name="Schachter V."/>
            <person name="Quetier F."/>
            <person name="Saurin W."/>
            <person name="Scarpelli C."/>
            <person name="Wincker P."/>
            <person name="Lander E.S."/>
            <person name="Weissenbach J."/>
            <person name="Roest Crollius H."/>
        </authorList>
    </citation>
    <scope>NUCLEOTIDE SEQUENCE [LARGE SCALE GENOMIC DNA]</scope>
</reference>
<dbReference type="EMBL" id="CAAE01009881">
    <property type="protein sequence ID" value="CAF92395.1"/>
    <property type="molecule type" value="Genomic_DNA"/>
</dbReference>
<protein>
    <submittedName>
        <fullName evidence="6">(spotted green pufferfish) hypothetical protein</fullName>
    </submittedName>
</protein>
<dbReference type="AlphaFoldDB" id="Q4T3Y7"/>
<dbReference type="GO" id="GO:0030496">
    <property type="term" value="C:midbody"/>
    <property type="evidence" value="ECO:0007669"/>
    <property type="project" value="TreeGrafter"/>
</dbReference>
<reference evidence="6" key="2">
    <citation type="submission" date="2004-02" db="EMBL/GenBank/DDBJ databases">
        <authorList>
            <consortium name="Genoscope"/>
            <consortium name="Whitehead Institute Centre for Genome Research"/>
        </authorList>
    </citation>
    <scope>NUCLEOTIDE SEQUENCE</scope>
</reference>
<dbReference type="OrthoDB" id="5407799at2759"/>
<dbReference type="KEGG" id="tng:GSTEN00007580G001"/>
<dbReference type="InterPro" id="IPR013083">
    <property type="entry name" value="Znf_RING/FYVE/PHD"/>
</dbReference>
<organism evidence="6">
    <name type="scientific">Tetraodon nigroviridis</name>
    <name type="common">Spotted green pufferfish</name>
    <name type="synonym">Chelonodon nigroviridis</name>
    <dbReference type="NCBI Taxonomy" id="99883"/>
    <lineage>
        <taxon>Eukaryota</taxon>
        <taxon>Metazoa</taxon>
        <taxon>Chordata</taxon>
        <taxon>Craniata</taxon>
        <taxon>Vertebrata</taxon>
        <taxon>Euteleostomi</taxon>
        <taxon>Actinopterygii</taxon>
        <taxon>Neopterygii</taxon>
        <taxon>Teleostei</taxon>
        <taxon>Neoteleostei</taxon>
        <taxon>Acanthomorphata</taxon>
        <taxon>Eupercaria</taxon>
        <taxon>Tetraodontiformes</taxon>
        <taxon>Tetradontoidea</taxon>
        <taxon>Tetraodontidae</taxon>
        <taxon>Tetraodon</taxon>
    </lineage>
</organism>
<dbReference type="InterPro" id="IPR011011">
    <property type="entry name" value="Znf_FYVE_PHD"/>
</dbReference>
<dbReference type="PANTHER" id="PTHR46603:SF1">
    <property type="entry name" value="ABSCISSION_NOCUT CHECKPOINT REGULATOR"/>
    <property type="match status" value="1"/>
</dbReference>
<evidence type="ECO:0000256" key="4">
    <source>
        <dbReference type="PROSITE-ProRule" id="PRU00091"/>
    </source>
</evidence>
<proteinExistence type="predicted"/>
<dbReference type="GO" id="GO:0032154">
    <property type="term" value="C:cleavage furrow"/>
    <property type="evidence" value="ECO:0007669"/>
    <property type="project" value="TreeGrafter"/>
</dbReference>
<dbReference type="GO" id="GO:0044878">
    <property type="term" value="P:mitotic cytokinesis checkpoint signaling"/>
    <property type="evidence" value="ECO:0007669"/>
    <property type="project" value="TreeGrafter"/>
</dbReference>
<name>Q4T3Y7_TETNG</name>
<dbReference type="InterPro" id="IPR017455">
    <property type="entry name" value="Znf_FYVE-rel"/>
</dbReference>
<accession>Q4T3Y7</accession>
<dbReference type="GO" id="GO:0005813">
    <property type="term" value="C:centrosome"/>
    <property type="evidence" value="ECO:0007669"/>
    <property type="project" value="TreeGrafter"/>
</dbReference>
<evidence type="ECO:0000256" key="3">
    <source>
        <dbReference type="ARBA" id="ARBA00022833"/>
    </source>
</evidence>
<evidence type="ECO:0000313" key="6">
    <source>
        <dbReference type="EMBL" id="CAF92395.1"/>
    </source>
</evidence>
<evidence type="ECO:0000256" key="1">
    <source>
        <dbReference type="ARBA" id="ARBA00022723"/>
    </source>
</evidence>
<gene>
    <name evidence="6" type="ORF">GSTENG00007580001</name>
</gene>
<dbReference type="PROSITE" id="PS50178">
    <property type="entry name" value="ZF_FYVE"/>
    <property type="match status" value="1"/>
</dbReference>
<feature type="non-terminal residue" evidence="6">
    <location>
        <position position="1"/>
    </location>
</feature>
<feature type="domain" description="FYVE-type" evidence="5">
    <location>
        <begin position="1"/>
        <end position="58"/>
    </location>
</feature>
<dbReference type="Pfam" id="PF01363">
    <property type="entry name" value="FYVE"/>
    <property type="match status" value="1"/>
</dbReference>
<dbReference type="GO" id="GO:0008270">
    <property type="term" value="F:zinc ion binding"/>
    <property type="evidence" value="ECO:0007669"/>
    <property type="project" value="UniProtKB-KW"/>
</dbReference>
<keyword evidence="1" id="KW-0479">Metal-binding</keyword>
<dbReference type="SMART" id="SM00064">
    <property type="entry name" value="FYVE"/>
    <property type="match status" value="1"/>
</dbReference>
<keyword evidence="2 4" id="KW-0863">Zinc-finger</keyword>
<dbReference type="GO" id="GO:0009838">
    <property type="term" value="P:abscission"/>
    <property type="evidence" value="ECO:0007669"/>
    <property type="project" value="TreeGrafter"/>
</dbReference>
<dbReference type="GO" id="GO:0032266">
    <property type="term" value="F:phosphatidylinositol-3-phosphate binding"/>
    <property type="evidence" value="ECO:0007669"/>
    <property type="project" value="TreeGrafter"/>
</dbReference>
<dbReference type="CDD" id="cd15749">
    <property type="entry name" value="FYVE_ZFY19"/>
    <property type="match status" value="1"/>
</dbReference>
<dbReference type="SUPFAM" id="SSF57903">
    <property type="entry name" value="FYVE/PHD zinc finger"/>
    <property type="match status" value="1"/>
</dbReference>